<feature type="transmembrane region" description="Helical" evidence="1">
    <location>
        <begin position="96"/>
        <end position="114"/>
    </location>
</feature>
<reference evidence="3" key="1">
    <citation type="journal article" date="2019" name="Int. J. Syst. Evol. Microbiol.">
        <title>The Global Catalogue of Microorganisms (GCM) 10K type strain sequencing project: providing services to taxonomists for standard genome sequencing and annotation.</title>
        <authorList>
            <consortium name="The Broad Institute Genomics Platform"/>
            <consortium name="The Broad Institute Genome Sequencing Center for Infectious Disease"/>
            <person name="Wu L."/>
            <person name="Ma J."/>
        </authorList>
    </citation>
    <scope>NUCLEOTIDE SEQUENCE [LARGE SCALE GENOMIC DNA]</scope>
    <source>
        <strain evidence="3">CCUG 53252</strain>
    </source>
</reference>
<evidence type="ECO:0000256" key="1">
    <source>
        <dbReference type="SAM" id="Phobius"/>
    </source>
</evidence>
<accession>A0ABV7ZN82</accession>
<dbReference type="InterPro" id="IPR018750">
    <property type="entry name" value="DUF2306_membrane"/>
</dbReference>
<keyword evidence="1" id="KW-1133">Transmembrane helix</keyword>
<keyword evidence="1" id="KW-0472">Membrane</keyword>
<sequence>MGTIPAVILVHAGAAFLVLLIGPINIFRPRRDAVHRTLGRTWVALMYITCGSSFFFGLEDGFTLLHGLSVFTIITVSLGVLGIVRGNRRAHAGNMIGSYIGTVVAFGFAALLPNRLIWTTAVTNPVALFLFAAALTAVAASWFAVVRARVGAVSRRASARDAETAKVVGG</sequence>
<dbReference type="EMBL" id="JBHRZN010000002">
    <property type="protein sequence ID" value="MFC3850004.1"/>
    <property type="molecule type" value="Genomic_DNA"/>
</dbReference>
<organism evidence="2 3">
    <name type="scientific">Corynebacterium hansenii</name>
    <dbReference type="NCBI Taxonomy" id="394964"/>
    <lineage>
        <taxon>Bacteria</taxon>
        <taxon>Bacillati</taxon>
        <taxon>Actinomycetota</taxon>
        <taxon>Actinomycetes</taxon>
        <taxon>Mycobacteriales</taxon>
        <taxon>Corynebacteriaceae</taxon>
        <taxon>Corynebacterium</taxon>
    </lineage>
</organism>
<comment type="caution">
    <text evidence="2">The sequence shown here is derived from an EMBL/GenBank/DDBJ whole genome shotgun (WGS) entry which is preliminary data.</text>
</comment>
<keyword evidence="3" id="KW-1185">Reference proteome</keyword>
<dbReference type="Proteomes" id="UP001595751">
    <property type="component" value="Unassembled WGS sequence"/>
</dbReference>
<protein>
    <submittedName>
        <fullName evidence="2">DUF2306 domain-containing protein</fullName>
    </submittedName>
</protein>
<feature type="transmembrane region" description="Helical" evidence="1">
    <location>
        <begin position="64"/>
        <end position="84"/>
    </location>
</feature>
<feature type="transmembrane region" description="Helical" evidence="1">
    <location>
        <begin position="126"/>
        <end position="146"/>
    </location>
</feature>
<name>A0ABV7ZN82_9CORY</name>
<feature type="transmembrane region" description="Helical" evidence="1">
    <location>
        <begin position="39"/>
        <end position="58"/>
    </location>
</feature>
<gene>
    <name evidence="2" type="ORF">ACFORJ_07475</name>
</gene>
<proteinExistence type="predicted"/>
<feature type="transmembrane region" description="Helical" evidence="1">
    <location>
        <begin position="6"/>
        <end position="27"/>
    </location>
</feature>
<keyword evidence="1" id="KW-0812">Transmembrane</keyword>
<evidence type="ECO:0000313" key="3">
    <source>
        <dbReference type="Proteomes" id="UP001595751"/>
    </source>
</evidence>
<evidence type="ECO:0000313" key="2">
    <source>
        <dbReference type="EMBL" id="MFC3850004.1"/>
    </source>
</evidence>
<dbReference type="Pfam" id="PF10067">
    <property type="entry name" value="DUF2306"/>
    <property type="match status" value="1"/>
</dbReference>
<dbReference type="RefSeq" id="WP_290289345.1">
    <property type="nucleotide sequence ID" value="NZ_CP047211.1"/>
</dbReference>